<evidence type="ECO:0000256" key="1">
    <source>
        <dbReference type="SAM" id="SignalP"/>
    </source>
</evidence>
<dbReference type="PATRIC" id="fig|1115809.3.peg.1253"/>
<organism evidence="2 3">
    <name type="scientific">Segatella baroniae F0067</name>
    <dbReference type="NCBI Taxonomy" id="1115809"/>
    <lineage>
        <taxon>Bacteria</taxon>
        <taxon>Pseudomonadati</taxon>
        <taxon>Bacteroidota</taxon>
        <taxon>Bacteroidia</taxon>
        <taxon>Bacteroidales</taxon>
        <taxon>Prevotellaceae</taxon>
        <taxon>Segatella</taxon>
    </lineage>
</organism>
<evidence type="ECO:0000313" key="2">
    <source>
        <dbReference type="EMBL" id="ERK39457.1"/>
    </source>
</evidence>
<dbReference type="PROSITE" id="PS51257">
    <property type="entry name" value="PROKAR_LIPOPROTEIN"/>
    <property type="match status" value="1"/>
</dbReference>
<sequence length="395" mass="43489">MKKTILFLIALLGIVGFSSCSSDDNTEKLSQLTVQLGSSKTNVDYAKFTVKLTESRSGQQFTSAANASGVAVFSVPLGQYDVVAEDLVDGAGTMYGSLQNFTFSEANKACRVEVKDLQSTLAKTFVLDELFFNCSKVDEFTNLYYEEYFTIRNVSDRPLYADGLSFAICGDYNAIEDDGVKSAYLQKDQIVVSQLYTIPGSGREHLVKPGESLVIAHTAIDHSEGGTKKGAVNLTGADFEVYVPHQYSMTTDNAEVPNLTVNYSMFQAFSWGYAGHAPLMLLRTDENLGDYVPKHLVKMKVSGAYGNMQQDYLIIPTRWIIDAAETGCKDNFFHKVLPAAVDKSSIQIQDDGLYGGFKSLFVQRKPAEKGYVLDTNDSQNDFVVVPNGQKSYPKK</sequence>
<dbReference type="Proteomes" id="UP000016648">
    <property type="component" value="Unassembled WGS sequence"/>
</dbReference>
<dbReference type="InterPro" id="IPR032627">
    <property type="entry name" value="DUF4876"/>
</dbReference>
<feature type="chain" id="PRO_5004634300" evidence="1">
    <location>
        <begin position="23"/>
        <end position="395"/>
    </location>
</feature>
<dbReference type="AlphaFoldDB" id="U2QKZ1"/>
<evidence type="ECO:0000313" key="3">
    <source>
        <dbReference type="Proteomes" id="UP000016648"/>
    </source>
</evidence>
<protein>
    <submittedName>
        <fullName evidence="2">Putative lipoprotein</fullName>
    </submittedName>
</protein>
<feature type="signal peptide" evidence="1">
    <location>
        <begin position="1"/>
        <end position="22"/>
    </location>
</feature>
<dbReference type="EMBL" id="AWEY01000020">
    <property type="protein sequence ID" value="ERK39457.1"/>
    <property type="molecule type" value="Genomic_DNA"/>
</dbReference>
<dbReference type="Pfam" id="PF16215">
    <property type="entry name" value="DUF4876"/>
    <property type="match status" value="1"/>
</dbReference>
<name>U2QKZ1_9BACT</name>
<keyword evidence="1" id="KW-0732">Signal</keyword>
<proteinExistence type="predicted"/>
<accession>U2QKZ1</accession>
<reference evidence="2 3" key="1">
    <citation type="submission" date="2013-08" db="EMBL/GenBank/DDBJ databases">
        <authorList>
            <person name="Durkin A.S."/>
            <person name="Haft D.R."/>
            <person name="McCorrison J."/>
            <person name="Torralba M."/>
            <person name="Gillis M."/>
            <person name="Haft D.H."/>
            <person name="Methe B."/>
            <person name="Sutton G."/>
            <person name="Nelson K.E."/>
        </authorList>
    </citation>
    <scope>NUCLEOTIDE SEQUENCE [LARGE SCALE GENOMIC DNA]</scope>
    <source>
        <strain evidence="2 3">F0067</strain>
    </source>
</reference>
<keyword evidence="2" id="KW-0449">Lipoprotein</keyword>
<gene>
    <name evidence="2" type="ORF">HMPREF9135_1698</name>
</gene>
<comment type="caution">
    <text evidence="2">The sequence shown here is derived from an EMBL/GenBank/DDBJ whole genome shotgun (WGS) entry which is preliminary data.</text>
</comment>
<dbReference type="RefSeq" id="WP_021589602.1">
    <property type="nucleotide sequence ID" value="NZ_AWEY01000020.1"/>
</dbReference>
<keyword evidence="3" id="KW-1185">Reference proteome</keyword>